<comment type="catalytic activity">
    <reaction evidence="5 8">
        <text>a 2'-deoxycytidine in DNA + S-adenosyl-L-methionine = a 5-methyl-2'-deoxycytidine in DNA + S-adenosyl-L-homocysteine + H(+)</text>
        <dbReference type="Rhea" id="RHEA:13681"/>
        <dbReference type="Rhea" id="RHEA-COMP:11369"/>
        <dbReference type="Rhea" id="RHEA-COMP:11370"/>
        <dbReference type="ChEBI" id="CHEBI:15378"/>
        <dbReference type="ChEBI" id="CHEBI:57856"/>
        <dbReference type="ChEBI" id="CHEBI:59789"/>
        <dbReference type="ChEBI" id="CHEBI:85452"/>
        <dbReference type="ChEBI" id="CHEBI:85454"/>
        <dbReference type="EC" id="2.1.1.37"/>
    </reaction>
</comment>
<dbReference type="GO" id="GO:0003886">
    <property type="term" value="F:DNA (cytosine-5-)-methyltransferase activity"/>
    <property type="evidence" value="ECO:0007669"/>
    <property type="project" value="UniProtKB-EC"/>
</dbReference>
<dbReference type="InterPro" id="IPR001525">
    <property type="entry name" value="C5_MeTfrase"/>
</dbReference>
<name>A0A250FY35_9FLAO</name>
<evidence type="ECO:0000256" key="1">
    <source>
        <dbReference type="ARBA" id="ARBA00022603"/>
    </source>
</evidence>
<dbReference type="InterPro" id="IPR029063">
    <property type="entry name" value="SAM-dependent_MTases_sf"/>
</dbReference>
<dbReference type="InterPro" id="IPR050390">
    <property type="entry name" value="C5-Methyltransferase"/>
</dbReference>
<evidence type="ECO:0000256" key="4">
    <source>
        <dbReference type="ARBA" id="ARBA00022747"/>
    </source>
</evidence>
<evidence type="ECO:0000256" key="2">
    <source>
        <dbReference type="ARBA" id="ARBA00022679"/>
    </source>
</evidence>
<evidence type="ECO:0000256" key="8">
    <source>
        <dbReference type="RuleBase" id="RU000417"/>
    </source>
</evidence>
<sequence>MNKKDRNITVIDLFCGIGGLSHGFVREGFNVVAGIDIDETCKYSFETNNDAVFISKSVSDISKTEINALFGNPKYKILVGCAPCQPFSSYTFKDEEKKDNSKWKLLYEFARLVEETQPDIVSMENVSQLINFKKAPVFEDFINSLKKLGYFVHYEIVNCPDYGIPQNRKRLVLLASKLGEIKLIPKTHSKENYVTVKDTIGKLPRINDGEFYENDTLHYARKLSPLNKKRIQNTPYGGSWKDWSDDLKLECHKKESGKSYPSVYGRMKWDEPSPTMTTHCVGYGNGRFGHPEQDRAISLREASLLQTFPVDYVFYDETKEKLPVVNIARQIGNAVPVRLGEVIAQSIKEHLKKIKE</sequence>
<dbReference type="SUPFAM" id="SSF53335">
    <property type="entry name" value="S-adenosyl-L-methionine-dependent methyltransferases"/>
    <property type="match status" value="1"/>
</dbReference>
<dbReference type="AlphaFoldDB" id="A0A250FY35"/>
<proteinExistence type="inferred from homology"/>
<dbReference type="PANTHER" id="PTHR10629:SF52">
    <property type="entry name" value="DNA (CYTOSINE-5)-METHYLTRANSFERASE 1"/>
    <property type="match status" value="1"/>
</dbReference>
<dbReference type="GO" id="GO:0003677">
    <property type="term" value="F:DNA binding"/>
    <property type="evidence" value="ECO:0007669"/>
    <property type="project" value="TreeGrafter"/>
</dbReference>
<dbReference type="EMBL" id="CP022387">
    <property type="protein sequence ID" value="ATA89983.1"/>
    <property type="molecule type" value="Genomic_DNA"/>
</dbReference>
<feature type="active site" evidence="6">
    <location>
        <position position="84"/>
    </location>
</feature>
<keyword evidence="4" id="KW-0680">Restriction system</keyword>
<dbReference type="GO" id="GO:0009307">
    <property type="term" value="P:DNA restriction-modification system"/>
    <property type="evidence" value="ECO:0007669"/>
    <property type="project" value="UniProtKB-KW"/>
</dbReference>
<dbReference type="Pfam" id="PF00145">
    <property type="entry name" value="DNA_methylase"/>
    <property type="match status" value="1"/>
</dbReference>
<accession>A0A250FY35</accession>
<keyword evidence="3 6" id="KW-0949">S-adenosyl-L-methionine</keyword>
<dbReference type="PRINTS" id="PR00105">
    <property type="entry name" value="C5METTRFRASE"/>
</dbReference>
<dbReference type="Gene3D" id="3.90.120.10">
    <property type="entry name" value="DNA Methylase, subunit A, domain 2"/>
    <property type="match status" value="1"/>
</dbReference>
<dbReference type="GO" id="GO:0044027">
    <property type="term" value="P:negative regulation of gene expression via chromosomal CpG island methylation"/>
    <property type="evidence" value="ECO:0007669"/>
    <property type="project" value="TreeGrafter"/>
</dbReference>
<dbReference type="GO" id="GO:0032259">
    <property type="term" value="P:methylation"/>
    <property type="evidence" value="ECO:0007669"/>
    <property type="project" value="UniProtKB-KW"/>
</dbReference>
<protein>
    <recommendedName>
        <fullName evidence="8">Cytosine-specific methyltransferase</fullName>
        <ecNumber evidence="8">2.1.1.37</ecNumber>
    </recommendedName>
</protein>
<dbReference type="EC" id="2.1.1.37" evidence="8"/>
<dbReference type="REBASE" id="218463">
    <property type="entry name" value="M.CstH2177ORF9785P"/>
</dbReference>
<evidence type="ECO:0000256" key="5">
    <source>
        <dbReference type="ARBA" id="ARBA00047422"/>
    </source>
</evidence>
<gene>
    <name evidence="9" type="ORF">CGC58_09785</name>
</gene>
<evidence type="ECO:0000256" key="3">
    <source>
        <dbReference type="ARBA" id="ARBA00022691"/>
    </source>
</evidence>
<evidence type="ECO:0000256" key="6">
    <source>
        <dbReference type="PROSITE-ProRule" id="PRU01016"/>
    </source>
</evidence>
<dbReference type="OrthoDB" id="32195at2"/>
<dbReference type="PANTHER" id="PTHR10629">
    <property type="entry name" value="CYTOSINE-SPECIFIC METHYLTRANSFERASE"/>
    <property type="match status" value="1"/>
</dbReference>
<dbReference type="NCBIfam" id="TIGR00675">
    <property type="entry name" value="dcm"/>
    <property type="match status" value="1"/>
</dbReference>
<keyword evidence="1 6" id="KW-0489">Methyltransferase</keyword>
<comment type="similarity">
    <text evidence="6 7">Belongs to the class I-like SAM-binding methyltransferase superfamily. C5-methyltransferase family.</text>
</comment>
<dbReference type="InterPro" id="IPR018117">
    <property type="entry name" value="C5_DNA_meth_AS"/>
</dbReference>
<dbReference type="Gene3D" id="3.40.50.150">
    <property type="entry name" value="Vaccinia Virus protein VP39"/>
    <property type="match status" value="1"/>
</dbReference>
<evidence type="ECO:0000313" key="10">
    <source>
        <dbReference type="Proteomes" id="UP000217348"/>
    </source>
</evidence>
<evidence type="ECO:0000256" key="7">
    <source>
        <dbReference type="RuleBase" id="RU000416"/>
    </source>
</evidence>
<dbReference type="PROSITE" id="PS00095">
    <property type="entry name" value="C5_MTASE_2"/>
    <property type="match status" value="1"/>
</dbReference>
<dbReference type="InterPro" id="IPR031303">
    <property type="entry name" value="C5_meth_CS"/>
</dbReference>
<dbReference type="Proteomes" id="UP000217348">
    <property type="component" value="Chromosome"/>
</dbReference>
<dbReference type="RefSeq" id="WP_095896540.1">
    <property type="nucleotide sequence ID" value="NZ_CP022387.1"/>
</dbReference>
<keyword evidence="2 6" id="KW-0808">Transferase</keyword>
<dbReference type="PROSITE" id="PS00094">
    <property type="entry name" value="C5_MTASE_1"/>
    <property type="match status" value="1"/>
</dbReference>
<organism evidence="9 10">
    <name type="scientific">Capnocytophaga stomatis</name>
    <dbReference type="NCBI Taxonomy" id="1848904"/>
    <lineage>
        <taxon>Bacteria</taxon>
        <taxon>Pseudomonadati</taxon>
        <taxon>Bacteroidota</taxon>
        <taxon>Flavobacteriia</taxon>
        <taxon>Flavobacteriales</taxon>
        <taxon>Flavobacteriaceae</taxon>
        <taxon>Capnocytophaga</taxon>
    </lineage>
</organism>
<reference evidence="10" key="1">
    <citation type="submission" date="2017-06" db="EMBL/GenBank/DDBJ databases">
        <title>Capnocytophaga spp. assemblies.</title>
        <authorList>
            <person name="Gulvik C.A."/>
        </authorList>
    </citation>
    <scope>NUCLEOTIDE SEQUENCE [LARGE SCALE GENOMIC DNA]</scope>
    <source>
        <strain evidence="10">H2177</strain>
    </source>
</reference>
<dbReference type="KEGG" id="csto:CGC58_09785"/>
<evidence type="ECO:0000313" key="9">
    <source>
        <dbReference type="EMBL" id="ATA89983.1"/>
    </source>
</evidence>
<dbReference type="PROSITE" id="PS51679">
    <property type="entry name" value="SAM_MT_C5"/>
    <property type="match status" value="1"/>
</dbReference>